<evidence type="ECO:0000313" key="2">
    <source>
        <dbReference type="Proteomes" id="UP000003327"/>
    </source>
</evidence>
<sequence length="40" mass="4717">MYILYLFSLCTFCLFKNTLCNLSLKSMFVCFLPVSKSKRL</sequence>
<dbReference type="AlphaFoldDB" id="C9MKQ2"/>
<accession>C9MKQ2</accession>
<protein>
    <submittedName>
        <fullName evidence="1">Uncharacterized protein</fullName>
    </submittedName>
</protein>
<comment type="caution">
    <text evidence="1">The sequence shown here is derived from an EMBL/GenBank/DDBJ whole genome shotgun (WGS) entry which is preliminary data.</text>
</comment>
<dbReference type="EMBL" id="ACVA01000007">
    <property type="protein sequence ID" value="EEX19857.1"/>
    <property type="molecule type" value="Genomic_DNA"/>
</dbReference>
<evidence type="ECO:0000313" key="1">
    <source>
        <dbReference type="EMBL" id="EEX19857.1"/>
    </source>
</evidence>
<proteinExistence type="predicted"/>
<name>C9MKQ2_9BACT</name>
<dbReference type="STRING" id="649761.HMPREF0973_00176"/>
<dbReference type="HOGENOM" id="CLU_3294586_0_0_10"/>
<keyword evidence="2" id="KW-1185">Reference proteome</keyword>
<reference evidence="1 2" key="1">
    <citation type="submission" date="2009-09" db="EMBL/GenBank/DDBJ databases">
        <authorList>
            <person name="Weinstock G."/>
            <person name="Sodergren E."/>
            <person name="Clifton S."/>
            <person name="Fulton L."/>
            <person name="Fulton B."/>
            <person name="Courtney L."/>
            <person name="Fronick C."/>
            <person name="Harrison M."/>
            <person name="Strong C."/>
            <person name="Farmer C."/>
            <person name="Delahaunty K."/>
            <person name="Markovic C."/>
            <person name="Hall O."/>
            <person name="Minx P."/>
            <person name="Tomlinson C."/>
            <person name="Mitreva M."/>
            <person name="Nelson J."/>
            <person name="Hou S."/>
            <person name="Wollam A."/>
            <person name="Pepin K.H."/>
            <person name="Johnson M."/>
            <person name="Bhonagiri V."/>
            <person name="Nash W.E."/>
            <person name="Warren W."/>
            <person name="Chinwalla A."/>
            <person name="Mardis E.R."/>
            <person name="Wilson R.K."/>
        </authorList>
    </citation>
    <scope>NUCLEOTIDE SEQUENCE [LARGE SCALE GENOMIC DNA]</scope>
    <source>
        <strain evidence="1 2">F0319</strain>
    </source>
</reference>
<dbReference type="Proteomes" id="UP000003327">
    <property type="component" value="Unassembled WGS sequence"/>
</dbReference>
<organism evidence="1 2">
    <name type="scientific">Prevotella veroralis F0319</name>
    <dbReference type="NCBI Taxonomy" id="649761"/>
    <lineage>
        <taxon>Bacteria</taxon>
        <taxon>Pseudomonadati</taxon>
        <taxon>Bacteroidota</taxon>
        <taxon>Bacteroidia</taxon>
        <taxon>Bacteroidales</taxon>
        <taxon>Prevotellaceae</taxon>
        <taxon>Prevotella</taxon>
    </lineage>
</organism>
<gene>
    <name evidence="1" type="ORF">HMPREF0973_00176</name>
</gene>